<proteinExistence type="predicted"/>
<evidence type="ECO:0008006" key="3">
    <source>
        <dbReference type="Google" id="ProtNLM"/>
    </source>
</evidence>
<evidence type="ECO:0000313" key="2">
    <source>
        <dbReference type="Proteomes" id="UP000015453"/>
    </source>
</evidence>
<dbReference type="AlphaFoldDB" id="S8CTT7"/>
<feature type="non-terminal residue" evidence="1">
    <location>
        <position position="1"/>
    </location>
</feature>
<dbReference type="Proteomes" id="UP000015453">
    <property type="component" value="Unassembled WGS sequence"/>
</dbReference>
<protein>
    <recommendedName>
        <fullName evidence="3">RRM domain-containing protein</fullName>
    </recommendedName>
</protein>
<gene>
    <name evidence="1" type="ORF">M569_04070</name>
</gene>
<keyword evidence="2" id="KW-1185">Reference proteome</keyword>
<organism evidence="1 2">
    <name type="scientific">Genlisea aurea</name>
    <dbReference type="NCBI Taxonomy" id="192259"/>
    <lineage>
        <taxon>Eukaryota</taxon>
        <taxon>Viridiplantae</taxon>
        <taxon>Streptophyta</taxon>
        <taxon>Embryophyta</taxon>
        <taxon>Tracheophyta</taxon>
        <taxon>Spermatophyta</taxon>
        <taxon>Magnoliopsida</taxon>
        <taxon>eudicotyledons</taxon>
        <taxon>Gunneridae</taxon>
        <taxon>Pentapetalae</taxon>
        <taxon>asterids</taxon>
        <taxon>lamiids</taxon>
        <taxon>Lamiales</taxon>
        <taxon>Lentibulariaceae</taxon>
        <taxon>Genlisea</taxon>
    </lineage>
</organism>
<dbReference type="OrthoDB" id="1882251at2759"/>
<accession>S8CTT7</accession>
<dbReference type="PANTHER" id="PTHR33527:SF14">
    <property type="entry name" value="OS07G0274300 PROTEIN"/>
    <property type="match status" value="1"/>
</dbReference>
<evidence type="ECO:0000313" key="1">
    <source>
        <dbReference type="EMBL" id="EPS70694.1"/>
    </source>
</evidence>
<dbReference type="EMBL" id="AUSU01001582">
    <property type="protein sequence ID" value="EPS70694.1"/>
    <property type="molecule type" value="Genomic_DNA"/>
</dbReference>
<reference evidence="1 2" key="1">
    <citation type="journal article" date="2013" name="BMC Genomics">
        <title>The miniature genome of a carnivorous plant Genlisea aurea contains a low number of genes and short non-coding sequences.</title>
        <authorList>
            <person name="Leushkin E.V."/>
            <person name="Sutormin R.A."/>
            <person name="Nabieva E.R."/>
            <person name="Penin A.A."/>
            <person name="Kondrashov A.S."/>
            <person name="Logacheva M.D."/>
        </authorList>
    </citation>
    <scope>NUCLEOTIDE SEQUENCE [LARGE SCALE GENOMIC DNA]</scope>
</reference>
<name>S8CTT7_9LAMI</name>
<dbReference type="PANTHER" id="PTHR33527">
    <property type="entry name" value="OS07G0274300 PROTEIN"/>
    <property type="match status" value="1"/>
</dbReference>
<sequence length="240" mass="27448">LRDLRGFHSIDRDLYRILVKDLERDRTQSLYTMALWLWLERREFCRLVTKILPLPPSLINELADEALICLRCLDPRIPPLESSNEIPLTQGLITNREISLPYFLQNRSTGLQQIEAIVTGVCIPAFSDVAESTTARSNESCSKESDRTMFATFSKGYPVTENEVREFFNIRYGDCIYSLSMQPVDEGQQPLYATIVFQRVSFIHAILNGARKAKFTINGKHVWMRKFIPKTNSSSSSSSS</sequence>
<comment type="caution">
    <text evidence="1">The sequence shown here is derived from an EMBL/GenBank/DDBJ whole genome shotgun (WGS) entry which is preliminary data.</text>
</comment>
<feature type="non-terminal residue" evidence="1">
    <location>
        <position position="240"/>
    </location>
</feature>